<dbReference type="EMBL" id="JH717986">
    <property type="protein sequence ID" value="EJC97671.1"/>
    <property type="molecule type" value="Genomic_DNA"/>
</dbReference>
<proteinExistence type="predicted"/>
<accession>R7SG27</accession>
<dbReference type="Proteomes" id="UP000053630">
    <property type="component" value="Unassembled WGS sequence"/>
</dbReference>
<gene>
    <name evidence="1" type="ORF">FOMMEDRAFT_162695</name>
</gene>
<evidence type="ECO:0000313" key="1">
    <source>
        <dbReference type="EMBL" id="EJC97671.1"/>
    </source>
</evidence>
<sequence>MAELTGRTNNLHNALNNLVNNENIDLTIESLYELMLRRAREHNRHAFSWLGDTAQEPRLIPLPLPGLQPLILPDSVHFPETTAEFNKLCIGHVRAILRAYEQADKGILTQVLDCLQRFICAWP</sequence>
<name>R7SG27_FOMME</name>
<dbReference type="GeneID" id="18675886"/>
<reference evidence="2" key="1">
    <citation type="journal article" date="2012" name="Science">
        <title>The Paleozoic origin of enzymatic lignin decomposition reconstructed from 31 fungal genomes.</title>
        <authorList>
            <person name="Floudas D."/>
            <person name="Binder M."/>
            <person name="Riley R."/>
            <person name="Barry K."/>
            <person name="Blanchette R.A."/>
            <person name="Henrissat B."/>
            <person name="Martinez A.T."/>
            <person name="Otillar R."/>
            <person name="Spatafora J.W."/>
            <person name="Yadav J.S."/>
            <person name="Aerts A."/>
            <person name="Benoit I."/>
            <person name="Boyd A."/>
            <person name="Carlson A."/>
            <person name="Copeland A."/>
            <person name="Coutinho P.M."/>
            <person name="de Vries R.P."/>
            <person name="Ferreira P."/>
            <person name="Findley K."/>
            <person name="Foster B."/>
            <person name="Gaskell J."/>
            <person name="Glotzer D."/>
            <person name="Gorecki P."/>
            <person name="Heitman J."/>
            <person name="Hesse C."/>
            <person name="Hori C."/>
            <person name="Igarashi K."/>
            <person name="Jurgens J.A."/>
            <person name="Kallen N."/>
            <person name="Kersten P."/>
            <person name="Kohler A."/>
            <person name="Kuees U."/>
            <person name="Kumar T.K.A."/>
            <person name="Kuo A."/>
            <person name="LaButti K."/>
            <person name="Larrondo L.F."/>
            <person name="Lindquist E."/>
            <person name="Ling A."/>
            <person name="Lombard V."/>
            <person name="Lucas S."/>
            <person name="Lundell T."/>
            <person name="Martin R."/>
            <person name="McLaughlin D.J."/>
            <person name="Morgenstern I."/>
            <person name="Morin E."/>
            <person name="Murat C."/>
            <person name="Nagy L.G."/>
            <person name="Nolan M."/>
            <person name="Ohm R.A."/>
            <person name="Patyshakuliyeva A."/>
            <person name="Rokas A."/>
            <person name="Ruiz-Duenas F.J."/>
            <person name="Sabat G."/>
            <person name="Salamov A."/>
            <person name="Samejima M."/>
            <person name="Schmutz J."/>
            <person name="Slot J.C."/>
            <person name="St John F."/>
            <person name="Stenlid J."/>
            <person name="Sun H."/>
            <person name="Sun S."/>
            <person name="Syed K."/>
            <person name="Tsang A."/>
            <person name="Wiebenga A."/>
            <person name="Young D."/>
            <person name="Pisabarro A."/>
            <person name="Eastwood D.C."/>
            <person name="Martin F."/>
            <person name="Cullen D."/>
            <person name="Grigoriev I.V."/>
            <person name="Hibbett D.S."/>
        </authorList>
    </citation>
    <scope>NUCLEOTIDE SEQUENCE [LARGE SCALE GENOMIC DNA]</scope>
    <source>
        <strain evidence="2">MF3/22</strain>
    </source>
</reference>
<dbReference type="AlphaFoldDB" id="R7SG27"/>
<dbReference type="KEGG" id="fme:FOMMEDRAFT_162695"/>
<evidence type="ECO:0000313" key="2">
    <source>
        <dbReference type="Proteomes" id="UP000053630"/>
    </source>
</evidence>
<keyword evidence="2" id="KW-1185">Reference proteome</keyword>
<organism evidence="1 2">
    <name type="scientific">Fomitiporia mediterranea (strain MF3/22)</name>
    <name type="common">Grapevine white-rot fungus</name>
    <dbReference type="NCBI Taxonomy" id="694068"/>
    <lineage>
        <taxon>Eukaryota</taxon>
        <taxon>Fungi</taxon>
        <taxon>Dikarya</taxon>
        <taxon>Basidiomycota</taxon>
        <taxon>Agaricomycotina</taxon>
        <taxon>Agaricomycetes</taxon>
        <taxon>Hymenochaetales</taxon>
        <taxon>Hymenochaetaceae</taxon>
        <taxon>Fomitiporia</taxon>
    </lineage>
</organism>
<protein>
    <submittedName>
        <fullName evidence="1">Uncharacterized protein</fullName>
    </submittedName>
</protein>
<dbReference type="RefSeq" id="XP_007272088.1">
    <property type="nucleotide sequence ID" value="XM_007272026.1"/>
</dbReference>